<sequence>MNRSDRLRPEDKRDYERVLDRALNSPRIREAIRSADAVVNAEQLRTKALGARATITAAVLPEYRLYLRLRTDSSTVPPAGSGGKNDNGGGGGGEGGGRSSRGIMGAVGFLVPALAAMATIAFLVVGYGLRLATTGSRSRLADGLVTAGWVAAAVAVLAALLGLVGVLVTASRNRAIAYADHASATDPAVSEARETWHRALLDRGIYPFLLDRLRAAGSGDTPEGASPDTDDDQDPGFSSPGFSSPDFTRPPGFSSPDFSSPANRAAQD</sequence>
<dbReference type="Proteomes" id="UP001348369">
    <property type="component" value="Chromosome"/>
</dbReference>
<evidence type="ECO:0000313" key="2">
    <source>
        <dbReference type="Proteomes" id="UP001348369"/>
    </source>
</evidence>
<gene>
    <name evidence="1" type="ORF">OG835_41215</name>
</gene>
<name>A0ACD4ZWT3_9ACTN</name>
<dbReference type="EMBL" id="CP109109">
    <property type="protein sequence ID" value="WSC02776.1"/>
    <property type="molecule type" value="Genomic_DNA"/>
</dbReference>
<evidence type="ECO:0000313" key="1">
    <source>
        <dbReference type="EMBL" id="WSC02776.1"/>
    </source>
</evidence>
<organism evidence="1 2">
    <name type="scientific">Streptomyces scopuliridis</name>
    <dbReference type="NCBI Taxonomy" id="452529"/>
    <lineage>
        <taxon>Bacteria</taxon>
        <taxon>Bacillati</taxon>
        <taxon>Actinomycetota</taxon>
        <taxon>Actinomycetes</taxon>
        <taxon>Kitasatosporales</taxon>
        <taxon>Streptomycetaceae</taxon>
        <taxon>Streptomyces</taxon>
    </lineage>
</organism>
<reference evidence="1" key="1">
    <citation type="submission" date="2022-10" db="EMBL/GenBank/DDBJ databases">
        <title>The complete genomes of actinobacterial strains from the NBC collection.</title>
        <authorList>
            <person name="Joergensen T.S."/>
            <person name="Alvarez Arevalo M."/>
            <person name="Sterndorff E.B."/>
            <person name="Faurdal D."/>
            <person name="Vuksanovic O."/>
            <person name="Mourched A.-S."/>
            <person name="Charusanti P."/>
            <person name="Shaw S."/>
            <person name="Blin K."/>
            <person name="Weber T."/>
        </authorList>
    </citation>
    <scope>NUCLEOTIDE SEQUENCE</scope>
    <source>
        <strain evidence="1">NBC 01771</strain>
    </source>
</reference>
<proteinExistence type="predicted"/>
<accession>A0ACD4ZWT3</accession>
<keyword evidence="2" id="KW-1185">Reference proteome</keyword>
<protein>
    <submittedName>
        <fullName evidence="1">Uncharacterized protein</fullName>
    </submittedName>
</protein>